<protein>
    <submittedName>
        <fullName evidence="1">Uncharacterized protein</fullName>
    </submittedName>
</protein>
<accession>A0A0C3H2W6</accession>
<dbReference type="EMBL" id="KN832883">
    <property type="protein sequence ID" value="KIM96886.1"/>
    <property type="molecule type" value="Genomic_DNA"/>
</dbReference>
<sequence length="760" mass="86036">MSRSEGSSKLTSQDYLNLMEKYGIEFEGRIIPEKWGAYAEFFKEIRRIGGLRPDEFSAMYPPDDKYLEEKMLKSSQIVKDAWDSLQGKDSEYGWRIGVETRAFEKFSSEITCDFCLKRRWKGKAEFEAQPIDNNEAARLEKRRGRRKLCECSPLERAGFNVDIPCSQPFTRTLDKYMIHWDMPKNDLKRLPKRPDRVIGLRVTPTLKEYLQYVPKPHSPFENINVVYPFIVIEVKKAESSNASFPSVLRQMAFSLRTCLRIQQSLQKGHQCLVWSFAIMGEEWRLYAAVPHGEKVQIFDLWHGTVLFPEGSLQLLLIMDYLCDWASEVYRNSVLGCVMEYSPYPLGSRLSPSGTDISSLVGDRELTAPREIWSPSRSSVAPEPSISEVMRLADSPSPGFPEIKSLVQIPSSIWADRGDIYSWQRWMAIEPDHKAWVRKAAIRHANLIQLSALQITMPENTDLLHDFLNSYFPKLPAKDAATKLLISLQDNNLAVTTSVRASIWQESEFKEAILEVRALVYFRSALRPQGWQIVRQILCILCSEKAIQGLAQIAELSPSINGSVSNEASCEKFLAAVNSLNLVGGKRSAGLALARHQLSLRGVLDRLEWSKFSPQRDDGLTAEDFQKIISYSMETEASTTNVSPAYIKMESCLYIIPAGNDLQGPPTTVLGTPQFQAPGVLIKKPADGWPETPETICFMVTADNVRFTDEATLGELLDETCRKGEIFSAAKTKTRYTKDDKNLIDVWALILKGQYSPDLSL</sequence>
<dbReference type="AlphaFoldDB" id="A0A0C3H2W6"/>
<reference evidence="1 2" key="1">
    <citation type="submission" date="2014-04" db="EMBL/GenBank/DDBJ databases">
        <authorList>
            <consortium name="DOE Joint Genome Institute"/>
            <person name="Kuo A."/>
            <person name="Martino E."/>
            <person name="Perotto S."/>
            <person name="Kohler A."/>
            <person name="Nagy L.G."/>
            <person name="Floudas D."/>
            <person name="Copeland A."/>
            <person name="Barry K.W."/>
            <person name="Cichocki N."/>
            <person name="Veneault-Fourrey C."/>
            <person name="LaButti K."/>
            <person name="Lindquist E.A."/>
            <person name="Lipzen A."/>
            <person name="Lundell T."/>
            <person name="Morin E."/>
            <person name="Murat C."/>
            <person name="Sun H."/>
            <person name="Tunlid A."/>
            <person name="Henrissat B."/>
            <person name="Grigoriev I.V."/>
            <person name="Hibbett D.S."/>
            <person name="Martin F."/>
            <person name="Nordberg H.P."/>
            <person name="Cantor M.N."/>
            <person name="Hua S.X."/>
        </authorList>
    </citation>
    <scope>NUCLEOTIDE SEQUENCE [LARGE SCALE GENOMIC DNA]</scope>
    <source>
        <strain evidence="1 2">Zn</strain>
    </source>
</reference>
<dbReference type="HOGENOM" id="CLU_021170_0_0_1"/>
<dbReference type="STRING" id="913774.A0A0C3H2W6"/>
<keyword evidence="2" id="KW-1185">Reference proteome</keyword>
<dbReference type="InParanoid" id="A0A0C3H2W6"/>
<evidence type="ECO:0000313" key="2">
    <source>
        <dbReference type="Proteomes" id="UP000054321"/>
    </source>
</evidence>
<proteinExistence type="predicted"/>
<name>A0A0C3H2W6_OIDMZ</name>
<reference evidence="2" key="2">
    <citation type="submission" date="2015-01" db="EMBL/GenBank/DDBJ databases">
        <title>Evolutionary Origins and Diversification of the Mycorrhizal Mutualists.</title>
        <authorList>
            <consortium name="DOE Joint Genome Institute"/>
            <consortium name="Mycorrhizal Genomics Consortium"/>
            <person name="Kohler A."/>
            <person name="Kuo A."/>
            <person name="Nagy L.G."/>
            <person name="Floudas D."/>
            <person name="Copeland A."/>
            <person name="Barry K.W."/>
            <person name="Cichocki N."/>
            <person name="Veneault-Fourrey C."/>
            <person name="LaButti K."/>
            <person name="Lindquist E.A."/>
            <person name="Lipzen A."/>
            <person name="Lundell T."/>
            <person name="Morin E."/>
            <person name="Murat C."/>
            <person name="Riley R."/>
            <person name="Ohm R."/>
            <person name="Sun H."/>
            <person name="Tunlid A."/>
            <person name="Henrissat B."/>
            <person name="Grigoriev I.V."/>
            <person name="Hibbett D.S."/>
            <person name="Martin F."/>
        </authorList>
    </citation>
    <scope>NUCLEOTIDE SEQUENCE [LARGE SCALE GENOMIC DNA]</scope>
    <source>
        <strain evidence="2">Zn</strain>
    </source>
</reference>
<dbReference type="Proteomes" id="UP000054321">
    <property type="component" value="Unassembled WGS sequence"/>
</dbReference>
<dbReference type="OrthoDB" id="3538597at2759"/>
<evidence type="ECO:0000313" key="1">
    <source>
        <dbReference type="EMBL" id="KIM96886.1"/>
    </source>
</evidence>
<gene>
    <name evidence="1" type="ORF">OIDMADRAFT_182992</name>
</gene>
<organism evidence="1 2">
    <name type="scientific">Oidiodendron maius (strain Zn)</name>
    <dbReference type="NCBI Taxonomy" id="913774"/>
    <lineage>
        <taxon>Eukaryota</taxon>
        <taxon>Fungi</taxon>
        <taxon>Dikarya</taxon>
        <taxon>Ascomycota</taxon>
        <taxon>Pezizomycotina</taxon>
        <taxon>Leotiomycetes</taxon>
        <taxon>Leotiomycetes incertae sedis</taxon>
        <taxon>Myxotrichaceae</taxon>
        <taxon>Oidiodendron</taxon>
    </lineage>
</organism>